<name>A0ABQ8TXZ7_PERAM</name>
<proteinExistence type="predicted"/>
<dbReference type="EMBL" id="JAJSOF020000001">
    <property type="protein sequence ID" value="KAJ4450723.1"/>
    <property type="molecule type" value="Genomic_DNA"/>
</dbReference>
<evidence type="ECO:0000256" key="1">
    <source>
        <dbReference type="SAM" id="MobiDB-lite"/>
    </source>
</evidence>
<evidence type="ECO:0000313" key="3">
    <source>
        <dbReference type="Proteomes" id="UP001148838"/>
    </source>
</evidence>
<reference evidence="2 3" key="1">
    <citation type="journal article" date="2022" name="Allergy">
        <title>Genome assembly and annotation of Periplaneta americana reveal a comprehensive cockroach allergen profile.</title>
        <authorList>
            <person name="Wang L."/>
            <person name="Xiong Q."/>
            <person name="Saelim N."/>
            <person name="Wang L."/>
            <person name="Nong W."/>
            <person name="Wan A.T."/>
            <person name="Shi M."/>
            <person name="Liu X."/>
            <person name="Cao Q."/>
            <person name="Hui J.H.L."/>
            <person name="Sookrung N."/>
            <person name="Leung T.F."/>
            <person name="Tungtrongchitr A."/>
            <person name="Tsui S.K.W."/>
        </authorList>
    </citation>
    <scope>NUCLEOTIDE SEQUENCE [LARGE SCALE GENOMIC DNA]</scope>
    <source>
        <strain evidence="2">PWHHKU_190912</strain>
    </source>
</reference>
<accession>A0ABQ8TXZ7</accession>
<organism evidence="2 3">
    <name type="scientific">Periplaneta americana</name>
    <name type="common">American cockroach</name>
    <name type="synonym">Blatta americana</name>
    <dbReference type="NCBI Taxonomy" id="6978"/>
    <lineage>
        <taxon>Eukaryota</taxon>
        <taxon>Metazoa</taxon>
        <taxon>Ecdysozoa</taxon>
        <taxon>Arthropoda</taxon>
        <taxon>Hexapoda</taxon>
        <taxon>Insecta</taxon>
        <taxon>Pterygota</taxon>
        <taxon>Neoptera</taxon>
        <taxon>Polyneoptera</taxon>
        <taxon>Dictyoptera</taxon>
        <taxon>Blattodea</taxon>
        <taxon>Blattoidea</taxon>
        <taxon>Blattidae</taxon>
        <taxon>Blattinae</taxon>
        <taxon>Periplaneta</taxon>
    </lineage>
</organism>
<feature type="compositionally biased region" description="Polar residues" evidence="1">
    <location>
        <begin position="16"/>
        <end position="32"/>
    </location>
</feature>
<gene>
    <name evidence="2" type="ORF">ANN_02153</name>
</gene>
<protein>
    <submittedName>
        <fullName evidence="2">Uncharacterized protein</fullName>
    </submittedName>
</protein>
<sequence>MDKFIVKRKRQDSESEQSAPSATVSPGPSNSIYRPKEDKRKKRSYLDSCLAYGGKPYACVFSLWRNTQQRGHGDKDLGKLKDRICDNLSRLQDVFVRDRAYLLVFRTEPIRVLPLRWWKDNIKLDLREVGYADREWINLPQDRGQWRPYVRAAMNL</sequence>
<feature type="region of interest" description="Disordered" evidence="1">
    <location>
        <begin position="1"/>
        <end position="39"/>
    </location>
</feature>
<dbReference type="Proteomes" id="UP001148838">
    <property type="component" value="Unassembled WGS sequence"/>
</dbReference>
<keyword evidence="3" id="KW-1185">Reference proteome</keyword>
<comment type="caution">
    <text evidence="2">The sequence shown here is derived from an EMBL/GenBank/DDBJ whole genome shotgun (WGS) entry which is preliminary data.</text>
</comment>
<evidence type="ECO:0000313" key="2">
    <source>
        <dbReference type="EMBL" id="KAJ4450723.1"/>
    </source>
</evidence>
<feature type="compositionally biased region" description="Basic residues" evidence="1">
    <location>
        <begin position="1"/>
        <end position="10"/>
    </location>
</feature>